<comment type="caution">
    <text evidence="1">The sequence shown here is derived from an EMBL/GenBank/DDBJ whole genome shotgun (WGS) entry which is preliminary data.</text>
</comment>
<sequence length="131" mass="16094">MVLAYDFYKAFWLLNPKLSKEKFLDIVGAEKGYSLNMFTRIYNSIYSELIDVENEYEKYYSFEYETFEIYLFKKYNIETKAIKKLIKKKNKYPHCRIYRKDDHSYGDYNIPQFITSETMYKRITKLLKQKI</sequence>
<protein>
    <submittedName>
        <fullName evidence="1">Uncharacterized protein</fullName>
    </submittedName>
</protein>
<dbReference type="RefSeq" id="WP_286492192.1">
    <property type="nucleotide sequence ID" value="NZ_JACAGJ010000002.1"/>
</dbReference>
<dbReference type="Proteomes" id="UP001170959">
    <property type="component" value="Unassembled WGS sequence"/>
</dbReference>
<name>A0AAJ1QDI6_9FLAO</name>
<reference evidence="1" key="2">
    <citation type="journal article" date="2022" name="Sci. Total Environ.">
        <title>Prevalence, transmission, and molecular epidemiology of tet(X)-positive bacteria among humans, animals, and environmental niches in China: An epidemiological, and genomic-based study.</title>
        <authorList>
            <person name="Dong N."/>
            <person name="Zeng Y."/>
            <person name="Cai C."/>
            <person name="Sun C."/>
            <person name="Lu J."/>
            <person name="Liu C."/>
            <person name="Zhou H."/>
            <person name="Sun Q."/>
            <person name="Shu L."/>
            <person name="Wang H."/>
            <person name="Wang Y."/>
            <person name="Wang S."/>
            <person name="Wu C."/>
            <person name="Chan E.W."/>
            <person name="Chen G."/>
            <person name="Shen Z."/>
            <person name="Chen S."/>
            <person name="Zhang R."/>
        </authorList>
    </citation>
    <scope>NUCLEOTIDE SEQUENCE</scope>
    <source>
        <strain evidence="1">R655-4</strain>
    </source>
</reference>
<gene>
    <name evidence="1" type="ORF">HX001_05990</name>
</gene>
<proteinExistence type="predicted"/>
<dbReference type="AlphaFoldDB" id="A0AAJ1QDI6"/>
<organism evidence="1 2">
    <name type="scientific">Empedobacter brevis</name>
    <dbReference type="NCBI Taxonomy" id="247"/>
    <lineage>
        <taxon>Bacteria</taxon>
        <taxon>Pseudomonadati</taxon>
        <taxon>Bacteroidota</taxon>
        <taxon>Flavobacteriia</taxon>
        <taxon>Flavobacteriales</taxon>
        <taxon>Weeksellaceae</taxon>
        <taxon>Empedobacter</taxon>
    </lineage>
</organism>
<accession>A0AAJ1QDI6</accession>
<dbReference type="EMBL" id="JACAGJ010000002">
    <property type="protein sequence ID" value="MDM1072044.1"/>
    <property type="molecule type" value="Genomic_DNA"/>
</dbReference>
<evidence type="ECO:0000313" key="1">
    <source>
        <dbReference type="EMBL" id="MDM1072044.1"/>
    </source>
</evidence>
<evidence type="ECO:0000313" key="2">
    <source>
        <dbReference type="Proteomes" id="UP001170959"/>
    </source>
</evidence>
<reference evidence="1" key="1">
    <citation type="submission" date="2020-06" db="EMBL/GenBank/DDBJ databases">
        <authorList>
            <person name="Dong N."/>
        </authorList>
    </citation>
    <scope>NUCLEOTIDE SEQUENCE</scope>
    <source>
        <strain evidence="1">R655-4</strain>
    </source>
</reference>